<proteinExistence type="predicted"/>
<protein>
    <recommendedName>
        <fullName evidence="3">Sialate O-acetylesterase domain-containing protein</fullName>
    </recommendedName>
</protein>
<dbReference type="RefSeq" id="WP_281045892.1">
    <property type="nucleotide sequence ID" value="NZ_JARYGZ010000003.1"/>
</dbReference>
<dbReference type="Proteomes" id="UP001160625">
    <property type="component" value="Unassembled WGS sequence"/>
</dbReference>
<name>A0ABT6N613_9SPHN</name>
<sequence length="595" mass="62579">MTIMIPAGPPGMNAYQLAVVQGFVGSFDDWLQTFHGADGLVAPATKAEVLAGRDADKAVTPDSLGALSFPIFPDDGGGSGTFDANFAPILWYKDDGSVVPGYDEFIPFVDDAGLVTVRSDTLRISIASVKGAVKGAPRLNRTYVRWIDENGGAEEMRHLNLAGGMAMLSGKTRLVGCPKTGQSLSVKTNSGLPISTTPPAPTKAFMFSTGTWPMQDAVHEVPTAPYLILDSQLDSLVPLVETLVANSNTLGESTGAGQAAVLAPTLGDNEAMVYATFGVGGANIDQIGPDTLPDRSLLRGVEKWSAWAKLTGAILEVPGVDYDQGESNYPNDNQATVDTFVDKWDALGLHLSTSIRAILGANGHPVPANIPLIFWSPSSWCVYGNAAGSTHYNGNIVAAMVARAIANPDRFIMLGPQYWLVHFIDGLHEDSLGYRKLGEYEGRAKAALRAGQPVPGVWATNVNGTGTGITISYRTLTQIAIDAVNVTDPGQLGFRLVDNTSGAEIALSDFAPSGFSDITATTATALVAGRSYTLTYAMQTFEGVKNGSVPAVPAGPTSGPRGCIRDTSADTFSALAGGGRMFDWSQHQILTFNAI</sequence>
<gene>
    <name evidence="1" type="ORF">QGN17_17500</name>
</gene>
<organism evidence="1 2">
    <name type="scientific">Sphingomonas oryzagri</name>
    <dbReference type="NCBI Taxonomy" id="3042314"/>
    <lineage>
        <taxon>Bacteria</taxon>
        <taxon>Pseudomonadati</taxon>
        <taxon>Pseudomonadota</taxon>
        <taxon>Alphaproteobacteria</taxon>
        <taxon>Sphingomonadales</taxon>
        <taxon>Sphingomonadaceae</taxon>
        <taxon>Sphingomonas</taxon>
    </lineage>
</organism>
<dbReference type="SUPFAM" id="SSF52266">
    <property type="entry name" value="SGNH hydrolase"/>
    <property type="match status" value="1"/>
</dbReference>
<evidence type="ECO:0000313" key="2">
    <source>
        <dbReference type="Proteomes" id="UP001160625"/>
    </source>
</evidence>
<comment type="caution">
    <text evidence="1">The sequence shown here is derived from an EMBL/GenBank/DDBJ whole genome shotgun (WGS) entry which is preliminary data.</text>
</comment>
<evidence type="ECO:0000313" key="1">
    <source>
        <dbReference type="EMBL" id="MDH7640533.1"/>
    </source>
</evidence>
<evidence type="ECO:0008006" key="3">
    <source>
        <dbReference type="Google" id="ProtNLM"/>
    </source>
</evidence>
<dbReference type="EMBL" id="JARYGZ010000003">
    <property type="protein sequence ID" value="MDH7640533.1"/>
    <property type="molecule type" value="Genomic_DNA"/>
</dbReference>
<accession>A0ABT6N613</accession>
<keyword evidence="2" id="KW-1185">Reference proteome</keyword>
<reference evidence="1" key="1">
    <citation type="submission" date="2023-04" db="EMBL/GenBank/DDBJ databases">
        <title>Sphingomonas sp. MAHUQ-71 isolated from rice field.</title>
        <authorList>
            <person name="Huq M.A."/>
        </authorList>
    </citation>
    <scope>NUCLEOTIDE SEQUENCE</scope>
    <source>
        <strain evidence="1">MAHUQ-71</strain>
    </source>
</reference>